<keyword evidence="2" id="KW-1185">Reference proteome</keyword>
<name>A0A0C3FGW7_PILCF</name>
<dbReference type="InParanoid" id="A0A0C3FGW7"/>
<accession>A0A0C3FGW7</accession>
<organism evidence="1 2">
    <name type="scientific">Piloderma croceum (strain F 1598)</name>
    <dbReference type="NCBI Taxonomy" id="765440"/>
    <lineage>
        <taxon>Eukaryota</taxon>
        <taxon>Fungi</taxon>
        <taxon>Dikarya</taxon>
        <taxon>Basidiomycota</taxon>
        <taxon>Agaricomycotina</taxon>
        <taxon>Agaricomycetes</taxon>
        <taxon>Agaricomycetidae</taxon>
        <taxon>Atheliales</taxon>
        <taxon>Atheliaceae</taxon>
        <taxon>Piloderma</taxon>
    </lineage>
</organism>
<dbReference type="EMBL" id="KN832990">
    <property type="protein sequence ID" value="KIM83585.1"/>
    <property type="molecule type" value="Genomic_DNA"/>
</dbReference>
<evidence type="ECO:0000313" key="2">
    <source>
        <dbReference type="Proteomes" id="UP000054166"/>
    </source>
</evidence>
<dbReference type="HOGENOM" id="CLU_1704916_0_0_1"/>
<protein>
    <submittedName>
        <fullName evidence="1">Uncharacterized protein</fullName>
    </submittedName>
</protein>
<gene>
    <name evidence="1" type="ORF">PILCRDRAFT_7001</name>
</gene>
<dbReference type="AlphaFoldDB" id="A0A0C3FGW7"/>
<proteinExistence type="predicted"/>
<reference evidence="1 2" key="1">
    <citation type="submission" date="2014-04" db="EMBL/GenBank/DDBJ databases">
        <authorList>
            <consortium name="DOE Joint Genome Institute"/>
            <person name="Kuo A."/>
            <person name="Tarkka M."/>
            <person name="Buscot F."/>
            <person name="Kohler A."/>
            <person name="Nagy L.G."/>
            <person name="Floudas D."/>
            <person name="Copeland A."/>
            <person name="Barry K.W."/>
            <person name="Cichocki N."/>
            <person name="Veneault-Fourrey C."/>
            <person name="LaButti K."/>
            <person name="Lindquist E.A."/>
            <person name="Lipzen A."/>
            <person name="Lundell T."/>
            <person name="Morin E."/>
            <person name="Murat C."/>
            <person name="Sun H."/>
            <person name="Tunlid A."/>
            <person name="Henrissat B."/>
            <person name="Grigoriev I.V."/>
            <person name="Hibbett D.S."/>
            <person name="Martin F."/>
            <person name="Nordberg H.P."/>
            <person name="Cantor M.N."/>
            <person name="Hua S.X."/>
        </authorList>
    </citation>
    <scope>NUCLEOTIDE SEQUENCE [LARGE SCALE GENOMIC DNA]</scope>
    <source>
        <strain evidence="1 2">F 1598</strain>
    </source>
</reference>
<dbReference type="Proteomes" id="UP000054166">
    <property type="component" value="Unassembled WGS sequence"/>
</dbReference>
<sequence length="154" mass="17745">MSGEGGSTHKRSVAPRPYENRFGYRWIRRYRELSTTTPNKVTGIAQWDFGMVVSKLPFSQPSQLLLRLGPPLQEDPVWHKFDIPAIRTFFDTYSSSKARKTEVVPWRPLVNDRRVEIVDILMASHQGQYGPVIYGNPSKIFAMLLEDMDGVMRM</sequence>
<reference evidence="2" key="2">
    <citation type="submission" date="2015-01" db="EMBL/GenBank/DDBJ databases">
        <title>Evolutionary Origins and Diversification of the Mycorrhizal Mutualists.</title>
        <authorList>
            <consortium name="DOE Joint Genome Institute"/>
            <consortium name="Mycorrhizal Genomics Consortium"/>
            <person name="Kohler A."/>
            <person name="Kuo A."/>
            <person name="Nagy L.G."/>
            <person name="Floudas D."/>
            <person name="Copeland A."/>
            <person name="Barry K.W."/>
            <person name="Cichocki N."/>
            <person name="Veneault-Fourrey C."/>
            <person name="LaButti K."/>
            <person name="Lindquist E.A."/>
            <person name="Lipzen A."/>
            <person name="Lundell T."/>
            <person name="Morin E."/>
            <person name="Murat C."/>
            <person name="Riley R."/>
            <person name="Ohm R."/>
            <person name="Sun H."/>
            <person name="Tunlid A."/>
            <person name="Henrissat B."/>
            <person name="Grigoriev I.V."/>
            <person name="Hibbett D.S."/>
            <person name="Martin F."/>
        </authorList>
    </citation>
    <scope>NUCLEOTIDE SEQUENCE [LARGE SCALE GENOMIC DNA]</scope>
    <source>
        <strain evidence="2">F 1598</strain>
    </source>
</reference>
<evidence type="ECO:0000313" key="1">
    <source>
        <dbReference type="EMBL" id="KIM83585.1"/>
    </source>
</evidence>